<keyword evidence="1" id="KW-0472">Membrane</keyword>
<protein>
    <submittedName>
        <fullName evidence="2">Uncharacterized protein</fullName>
    </submittedName>
</protein>
<evidence type="ECO:0000313" key="2">
    <source>
        <dbReference type="EMBL" id="EHR79846.1"/>
    </source>
</evidence>
<dbReference type="AlphaFoldDB" id="H3ZJM2"/>
<name>H3ZJM2_THELN</name>
<dbReference type="EMBL" id="CP006670">
    <property type="protein sequence ID" value="EHR79846.1"/>
    <property type="molecule type" value="Genomic_DNA"/>
</dbReference>
<keyword evidence="3" id="KW-1185">Reference proteome</keyword>
<gene>
    <name evidence="2" type="ORF">OCC_10229</name>
</gene>
<feature type="transmembrane region" description="Helical" evidence="1">
    <location>
        <begin position="7"/>
        <end position="26"/>
    </location>
</feature>
<dbReference type="KEGG" id="tlt:OCC_10229"/>
<dbReference type="Proteomes" id="UP000015502">
    <property type="component" value="Chromosome"/>
</dbReference>
<keyword evidence="1" id="KW-1133">Transmembrane helix</keyword>
<evidence type="ECO:0000313" key="3">
    <source>
        <dbReference type="Proteomes" id="UP000015502"/>
    </source>
</evidence>
<proteinExistence type="predicted"/>
<accession>H3ZJM2</accession>
<dbReference type="HOGENOM" id="CLU_2243990_0_0_2"/>
<feature type="transmembrane region" description="Helical" evidence="1">
    <location>
        <begin position="38"/>
        <end position="56"/>
    </location>
</feature>
<sequence>MAIKRSNLNDIIGFSFIYFLVFVDGWRRISHPEEMYSVWSRSLFIMLIVLALYALTPSSERPYTRTKLLIIFGVILMEITIYTIRKHLLAFCSCSSFHVFFHQN</sequence>
<keyword evidence="1" id="KW-0812">Transmembrane</keyword>
<dbReference type="PaxDb" id="523849-OCC_10229"/>
<evidence type="ECO:0000256" key="1">
    <source>
        <dbReference type="SAM" id="Phobius"/>
    </source>
</evidence>
<reference evidence="2 3" key="1">
    <citation type="journal article" date="2012" name="J. Bacteriol.">
        <title>Genome sequence of the model hyperthermophilic archaeon Thermococcus litoralis NS-C.</title>
        <authorList>
            <person name="Gardner A.F."/>
            <person name="Kumar S."/>
            <person name="Perler F.B."/>
        </authorList>
    </citation>
    <scope>NUCLEOTIDE SEQUENCE [LARGE SCALE GENOMIC DNA]</scope>
    <source>
        <strain evidence="3">ATCC 51850 / DSM 5473 / JCM 8560 / NS-C</strain>
    </source>
</reference>
<organism evidence="2 3">
    <name type="scientific">Thermococcus litoralis (strain ATCC 51850 / DSM 5473 / JCM 8560 / NS-C)</name>
    <dbReference type="NCBI Taxonomy" id="523849"/>
    <lineage>
        <taxon>Archaea</taxon>
        <taxon>Methanobacteriati</taxon>
        <taxon>Methanobacteriota</taxon>
        <taxon>Thermococci</taxon>
        <taxon>Thermococcales</taxon>
        <taxon>Thermococcaceae</taxon>
        <taxon>Thermococcus</taxon>
    </lineage>
</organism>
<dbReference type="STRING" id="523849.OCC_10229"/>
<feature type="transmembrane region" description="Helical" evidence="1">
    <location>
        <begin position="68"/>
        <end position="84"/>
    </location>
</feature>